<dbReference type="GO" id="GO:0005615">
    <property type="term" value="C:extracellular space"/>
    <property type="evidence" value="ECO:0007669"/>
    <property type="project" value="UniProtKB-UniRule"/>
</dbReference>
<dbReference type="PANTHER" id="PTHR12015">
    <property type="entry name" value="SMALL INDUCIBLE CYTOKINE A"/>
    <property type="match status" value="1"/>
</dbReference>
<evidence type="ECO:0000259" key="11">
    <source>
        <dbReference type="SMART" id="SM00199"/>
    </source>
</evidence>
<feature type="signal peptide" evidence="9">
    <location>
        <begin position="1"/>
        <end position="19"/>
    </location>
</feature>
<evidence type="ECO:0000256" key="7">
    <source>
        <dbReference type="ARBA" id="ARBA00023157"/>
    </source>
</evidence>
<organism evidence="12 13">
    <name type="scientific">Conger conger</name>
    <name type="common">Conger eel</name>
    <name type="synonym">Muraena conger</name>
    <dbReference type="NCBI Taxonomy" id="82655"/>
    <lineage>
        <taxon>Eukaryota</taxon>
        <taxon>Metazoa</taxon>
        <taxon>Chordata</taxon>
        <taxon>Craniata</taxon>
        <taxon>Vertebrata</taxon>
        <taxon>Euteleostomi</taxon>
        <taxon>Actinopterygii</taxon>
        <taxon>Neopterygii</taxon>
        <taxon>Teleostei</taxon>
        <taxon>Anguilliformes</taxon>
        <taxon>Congridae</taxon>
        <taxon>Conger</taxon>
    </lineage>
</organism>
<dbReference type="SMART" id="SM00199">
    <property type="entry name" value="SCY"/>
    <property type="match status" value="1"/>
</dbReference>
<keyword evidence="4 9" id="KW-0202">Cytokine</keyword>
<feature type="compositionally biased region" description="Basic and acidic residues" evidence="10">
    <location>
        <begin position="85"/>
        <end position="104"/>
    </location>
</feature>
<evidence type="ECO:0000256" key="6">
    <source>
        <dbReference type="ARBA" id="ARBA00022729"/>
    </source>
</evidence>
<dbReference type="GO" id="GO:0042056">
    <property type="term" value="F:chemoattractant activity"/>
    <property type="evidence" value="ECO:0007669"/>
    <property type="project" value="UniProtKB-ARBA"/>
</dbReference>
<dbReference type="GO" id="GO:0006955">
    <property type="term" value="P:immune response"/>
    <property type="evidence" value="ECO:0007669"/>
    <property type="project" value="InterPro"/>
</dbReference>
<dbReference type="Proteomes" id="UP001152803">
    <property type="component" value="Unassembled WGS sequence"/>
</dbReference>
<comment type="function">
    <text evidence="8">Ligand for cxcr3.2. Chemotactic for macrophages.</text>
</comment>
<dbReference type="EMBL" id="JAFJMO010000012">
    <property type="protein sequence ID" value="KAJ8261324.1"/>
    <property type="molecule type" value="Genomic_DNA"/>
</dbReference>
<evidence type="ECO:0000256" key="5">
    <source>
        <dbReference type="ARBA" id="ARBA00022525"/>
    </source>
</evidence>
<keyword evidence="7" id="KW-1015">Disulfide bond</keyword>
<dbReference type="FunFam" id="2.40.50.40:FF:000004">
    <property type="entry name" value="C-X-C motif chemokine"/>
    <property type="match status" value="1"/>
</dbReference>
<evidence type="ECO:0000256" key="9">
    <source>
        <dbReference type="RuleBase" id="RU361149"/>
    </source>
</evidence>
<evidence type="ECO:0000313" key="12">
    <source>
        <dbReference type="EMBL" id="KAJ8261324.1"/>
    </source>
</evidence>
<dbReference type="PRINTS" id="PR00437">
    <property type="entry name" value="SMALLCYTKCXC"/>
</dbReference>
<feature type="domain" description="Chemokine interleukin-8-like" evidence="11">
    <location>
        <begin position="24"/>
        <end position="86"/>
    </location>
</feature>
<keyword evidence="5 9" id="KW-0964">Secreted</keyword>
<accession>A0A9Q1D8F2</accession>
<dbReference type="GO" id="GO:0008009">
    <property type="term" value="F:chemokine activity"/>
    <property type="evidence" value="ECO:0007669"/>
    <property type="project" value="InterPro"/>
</dbReference>
<comment type="caution">
    <text evidence="12">The sequence shown here is derived from an EMBL/GenBank/DDBJ whole genome shotgun (WGS) entry which is preliminary data.</text>
</comment>
<dbReference type="AlphaFoldDB" id="A0A9Q1D8F2"/>
<keyword evidence="3 9" id="KW-0145">Chemotaxis</keyword>
<dbReference type="InterPro" id="IPR001811">
    <property type="entry name" value="Chemokine_IL8-like_dom"/>
</dbReference>
<keyword evidence="6 9" id="KW-0732">Signal</keyword>
<reference evidence="12" key="1">
    <citation type="journal article" date="2023" name="Science">
        <title>Genome structures resolve the early diversification of teleost fishes.</title>
        <authorList>
            <person name="Parey E."/>
            <person name="Louis A."/>
            <person name="Montfort J."/>
            <person name="Bouchez O."/>
            <person name="Roques C."/>
            <person name="Iampietro C."/>
            <person name="Lluch J."/>
            <person name="Castinel A."/>
            <person name="Donnadieu C."/>
            <person name="Desvignes T."/>
            <person name="Floi Bucao C."/>
            <person name="Jouanno E."/>
            <person name="Wen M."/>
            <person name="Mejri S."/>
            <person name="Dirks R."/>
            <person name="Jansen H."/>
            <person name="Henkel C."/>
            <person name="Chen W.J."/>
            <person name="Zahm M."/>
            <person name="Cabau C."/>
            <person name="Klopp C."/>
            <person name="Thompson A.W."/>
            <person name="Robinson-Rechavi M."/>
            <person name="Braasch I."/>
            <person name="Lecointre G."/>
            <person name="Bobe J."/>
            <person name="Postlethwait J.H."/>
            <person name="Berthelot C."/>
            <person name="Roest Crollius H."/>
            <person name="Guiguen Y."/>
        </authorList>
    </citation>
    <scope>NUCLEOTIDE SEQUENCE</scope>
    <source>
        <strain evidence="12">Concon-B</strain>
    </source>
</reference>
<dbReference type="InterPro" id="IPR036048">
    <property type="entry name" value="Interleukin_8-like_sf"/>
</dbReference>
<dbReference type="PROSITE" id="PS00471">
    <property type="entry name" value="SMALL_CYTOKINES_CXC"/>
    <property type="match status" value="1"/>
</dbReference>
<dbReference type="OrthoDB" id="8872899at2759"/>
<dbReference type="PANTHER" id="PTHR12015:SF191">
    <property type="entry name" value="C-X-C MOTIF CHEMOKINE 11"/>
    <property type="match status" value="1"/>
</dbReference>
<sequence length="104" mass="11785">MRSAAFILLACLLSVNVNGMVIPRGRCQCMDTGIDFIRPKLIEKIEVLSPSLSCEHLEIIVTLKEGGEQKCLNTHSHFAKNLIKNMEKDKRSNARRDEKKHSVH</sequence>
<gene>
    <name evidence="12" type="ORF">COCON_G00170470</name>
</gene>
<evidence type="ECO:0000313" key="13">
    <source>
        <dbReference type="Proteomes" id="UP001152803"/>
    </source>
</evidence>
<dbReference type="GO" id="GO:0006952">
    <property type="term" value="P:defense response"/>
    <property type="evidence" value="ECO:0007669"/>
    <property type="project" value="InterPro"/>
</dbReference>
<name>A0A9Q1D8F2_CONCO</name>
<evidence type="ECO:0000256" key="8">
    <source>
        <dbReference type="ARBA" id="ARBA00054901"/>
    </source>
</evidence>
<feature type="region of interest" description="Disordered" evidence="10">
    <location>
        <begin position="84"/>
        <end position="104"/>
    </location>
</feature>
<evidence type="ECO:0000256" key="3">
    <source>
        <dbReference type="ARBA" id="ARBA00022500"/>
    </source>
</evidence>
<evidence type="ECO:0000256" key="4">
    <source>
        <dbReference type="ARBA" id="ARBA00022514"/>
    </source>
</evidence>
<comment type="subcellular location">
    <subcellularLocation>
        <location evidence="1 9">Secreted</location>
    </subcellularLocation>
</comment>
<dbReference type="Gene3D" id="2.40.50.40">
    <property type="match status" value="1"/>
</dbReference>
<evidence type="ECO:0000256" key="1">
    <source>
        <dbReference type="ARBA" id="ARBA00004613"/>
    </source>
</evidence>
<dbReference type="PRINTS" id="PR00436">
    <property type="entry name" value="INTERLEUKIN8"/>
</dbReference>
<feature type="chain" id="PRO_5040540288" description="C-X-C motif chemokine" evidence="9">
    <location>
        <begin position="20"/>
        <end position="104"/>
    </location>
</feature>
<dbReference type="InterPro" id="IPR033899">
    <property type="entry name" value="CXC_Chemokine_domain"/>
</dbReference>
<evidence type="ECO:0000256" key="10">
    <source>
        <dbReference type="SAM" id="MobiDB-lite"/>
    </source>
</evidence>
<dbReference type="CDD" id="cd00273">
    <property type="entry name" value="Chemokine_CXC"/>
    <property type="match status" value="1"/>
</dbReference>
<dbReference type="SUPFAM" id="SSF54117">
    <property type="entry name" value="Interleukin 8-like chemokines"/>
    <property type="match status" value="1"/>
</dbReference>
<protein>
    <recommendedName>
        <fullName evidence="9">C-X-C motif chemokine</fullName>
    </recommendedName>
</protein>
<evidence type="ECO:0000256" key="2">
    <source>
        <dbReference type="ARBA" id="ARBA00010665"/>
    </source>
</evidence>
<dbReference type="Pfam" id="PF00048">
    <property type="entry name" value="IL8"/>
    <property type="match status" value="1"/>
</dbReference>
<proteinExistence type="inferred from homology"/>
<dbReference type="InterPro" id="IPR018048">
    <property type="entry name" value="Chemokine_CXC_CS"/>
</dbReference>
<dbReference type="InterPro" id="IPR001089">
    <property type="entry name" value="Chemokine_CXC"/>
</dbReference>
<comment type="similarity">
    <text evidence="2 9">Belongs to the intercrine alpha (chemokine CxC) family.</text>
</comment>
<keyword evidence="13" id="KW-1185">Reference proteome</keyword>
<dbReference type="InterPro" id="IPR039809">
    <property type="entry name" value="Chemokine_b/g/d"/>
</dbReference>